<comment type="caution">
    <text evidence="3">The sequence shown here is derived from an EMBL/GenBank/DDBJ whole genome shotgun (WGS) entry which is preliminary data.</text>
</comment>
<dbReference type="Pfam" id="PF08964">
    <property type="entry name" value="Crystall_3"/>
    <property type="match status" value="1"/>
</dbReference>
<dbReference type="GO" id="GO:0016020">
    <property type="term" value="C:membrane"/>
    <property type="evidence" value="ECO:0007669"/>
    <property type="project" value="InterPro"/>
</dbReference>
<dbReference type="SUPFAM" id="SSF49695">
    <property type="entry name" value="gamma-Crystallin-like"/>
    <property type="match status" value="1"/>
</dbReference>
<feature type="domain" description="Calcium-dependent cell adhesion molecule N-terminal" evidence="2">
    <location>
        <begin position="45"/>
        <end position="134"/>
    </location>
</feature>
<evidence type="ECO:0000313" key="4">
    <source>
        <dbReference type="Proteomes" id="UP000572680"/>
    </source>
</evidence>
<reference evidence="3 4" key="1">
    <citation type="submission" date="2020-08" db="EMBL/GenBank/DDBJ databases">
        <title>Genomic Encyclopedia of Type Strains, Phase IV (KMG-IV): sequencing the most valuable type-strain genomes for metagenomic binning, comparative biology and taxonomic classification.</title>
        <authorList>
            <person name="Goeker M."/>
        </authorList>
    </citation>
    <scope>NUCLEOTIDE SEQUENCE [LARGE SCALE GENOMIC DNA]</scope>
    <source>
        <strain evidence="3 4">DSM 44197</strain>
    </source>
</reference>
<organism evidence="3 4">
    <name type="scientific">Actinomadura namibiensis</name>
    <dbReference type="NCBI Taxonomy" id="182080"/>
    <lineage>
        <taxon>Bacteria</taxon>
        <taxon>Bacillati</taxon>
        <taxon>Actinomycetota</taxon>
        <taxon>Actinomycetes</taxon>
        <taxon>Streptosporangiales</taxon>
        <taxon>Thermomonosporaceae</taxon>
        <taxon>Actinomadura</taxon>
    </lineage>
</organism>
<evidence type="ECO:0000256" key="1">
    <source>
        <dbReference type="SAM" id="SignalP"/>
    </source>
</evidence>
<keyword evidence="1" id="KW-0732">Signal</keyword>
<keyword evidence="4" id="KW-1185">Reference proteome</keyword>
<name>A0A7W3LM01_ACTNM</name>
<feature type="signal peptide" evidence="1">
    <location>
        <begin position="1"/>
        <end position="27"/>
    </location>
</feature>
<gene>
    <name evidence="3" type="ORF">HNR61_002172</name>
</gene>
<feature type="chain" id="PRO_5030533918" description="Calcium-dependent cell adhesion molecule N-terminal domain-containing protein" evidence="1">
    <location>
        <begin position="28"/>
        <end position="150"/>
    </location>
</feature>
<dbReference type="GO" id="GO:0098609">
    <property type="term" value="P:cell-cell adhesion"/>
    <property type="evidence" value="ECO:0007669"/>
    <property type="project" value="InterPro"/>
</dbReference>
<proteinExistence type="predicted"/>
<dbReference type="Proteomes" id="UP000572680">
    <property type="component" value="Unassembled WGS sequence"/>
</dbReference>
<accession>A0A7W3LM01</accession>
<dbReference type="EMBL" id="JACJIA010000002">
    <property type="protein sequence ID" value="MBA8950559.1"/>
    <property type="molecule type" value="Genomic_DNA"/>
</dbReference>
<dbReference type="Gene3D" id="2.60.20.10">
    <property type="entry name" value="Crystallins"/>
    <property type="match status" value="1"/>
</dbReference>
<dbReference type="InterPro" id="IPR015059">
    <property type="entry name" value="Ca_cell_adhesion_N_dom"/>
</dbReference>
<dbReference type="RefSeq" id="WP_182842957.1">
    <property type="nucleotide sequence ID" value="NZ_BAAALP010000057.1"/>
</dbReference>
<evidence type="ECO:0000313" key="3">
    <source>
        <dbReference type="EMBL" id="MBA8950559.1"/>
    </source>
</evidence>
<sequence length="150" mass="16188">MSKVIRTAAVLGMGAALALPLAGTAQAAPVARPAATGEAKVQAKACYVSFYDKKNFGGRGVCMPVGDYINLRHYKWPGTNIPMDNKYSSAKIDKVCKVQLFRDFKYKGKSSTWKRIGGVPGNLRKVPDLSKVKVGDNKVTSMKIFCAADV</sequence>
<dbReference type="AlphaFoldDB" id="A0A7W3LM01"/>
<evidence type="ECO:0000259" key="2">
    <source>
        <dbReference type="Pfam" id="PF08964"/>
    </source>
</evidence>
<dbReference type="InterPro" id="IPR011024">
    <property type="entry name" value="G_crystallin-like"/>
</dbReference>
<protein>
    <recommendedName>
        <fullName evidence="2">Calcium-dependent cell adhesion molecule N-terminal domain-containing protein</fullName>
    </recommendedName>
</protein>